<evidence type="ECO:0000256" key="2">
    <source>
        <dbReference type="ARBA" id="ARBA00022475"/>
    </source>
</evidence>
<evidence type="ECO:0000256" key="1">
    <source>
        <dbReference type="ARBA" id="ARBA00010296"/>
    </source>
</evidence>
<evidence type="ECO:0000256" key="5">
    <source>
        <dbReference type="ARBA" id="ARBA00023139"/>
    </source>
</evidence>
<dbReference type="AlphaFoldDB" id="A0AB94IBT8"/>
<feature type="chain" id="PRO_5044491348" evidence="7">
    <location>
        <begin position="24"/>
        <end position="41"/>
    </location>
</feature>
<dbReference type="EMBL" id="AWGA01000063">
    <property type="protein sequence ID" value="TEA26872.1"/>
    <property type="molecule type" value="Genomic_DNA"/>
</dbReference>
<dbReference type="Pfam" id="PF08085">
    <property type="entry name" value="Entericidin"/>
    <property type="match status" value="1"/>
</dbReference>
<evidence type="ECO:0000313" key="9">
    <source>
        <dbReference type="Proteomes" id="UP000506160"/>
    </source>
</evidence>
<dbReference type="GO" id="GO:0016020">
    <property type="term" value="C:membrane"/>
    <property type="evidence" value="ECO:0007669"/>
    <property type="project" value="InterPro"/>
</dbReference>
<keyword evidence="2" id="KW-1003">Cell membrane</keyword>
<feature type="signal peptide" evidence="7">
    <location>
        <begin position="1"/>
        <end position="23"/>
    </location>
</feature>
<keyword evidence="6 8" id="KW-0449">Lipoprotein</keyword>
<dbReference type="RefSeq" id="WP_081685278.1">
    <property type="nucleotide sequence ID" value="NZ_AWGA01000063.1"/>
</dbReference>
<dbReference type="InterPro" id="IPR012556">
    <property type="entry name" value="Entericidin"/>
</dbReference>
<organism evidence="8 9">
    <name type="scientific">Candidatus Schmidhempelia bombi str. Bimp</name>
    <dbReference type="NCBI Taxonomy" id="1387197"/>
    <lineage>
        <taxon>Bacteria</taxon>
        <taxon>Pseudomonadati</taxon>
        <taxon>Pseudomonadota</taxon>
        <taxon>Gammaproteobacteria</taxon>
        <taxon>Orbales</taxon>
        <taxon>Orbaceae</taxon>
        <taxon>Candidatus Schmidhempelia</taxon>
    </lineage>
</organism>
<dbReference type="GO" id="GO:0009636">
    <property type="term" value="P:response to toxic substance"/>
    <property type="evidence" value="ECO:0007669"/>
    <property type="project" value="InterPro"/>
</dbReference>
<evidence type="ECO:0000313" key="8">
    <source>
        <dbReference type="EMBL" id="TEA26872.1"/>
    </source>
</evidence>
<comment type="caution">
    <text evidence="8">The sequence shown here is derived from an EMBL/GenBank/DDBJ whole genome shotgun (WGS) entry which is preliminary data.</text>
</comment>
<evidence type="ECO:0000256" key="6">
    <source>
        <dbReference type="ARBA" id="ARBA00023288"/>
    </source>
</evidence>
<proteinExistence type="inferred from homology"/>
<evidence type="ECO:0000256" key="7">
    <source>
        <dbReference type="SAM" id="SignalP"/>
    </source>
</evidence>
<keyword evidence="5" id="KW-0564">Palmitate</keyword>
<evidence type="ECO:0000256" key="3">
    <source>
        <dbReference type="ARBA" id="ARBA00022729"/>
    </source>
</evidence>
<name>A0AB94IBT8_9GAMM</name>
<sequence>MKKLTFIIAISCFLLTACHTVHGVGQDIESGGEAIQHVSKR</sequence>
<reference evidence="8 9" key="1">
    <citation type="journal article" date="2014" name="Appl. Environ. Microbiol.">
        <title>Genomic features of a bumble bee symbiont reflect its host environment.</title>
        <authorList>
            <person name="Martinson V.G."/>
            <person name="Magoc T."/>
            <person name="Koch H."/>
            <person name="Salzberg S.L."/>
            <person name="Moran N.A."/>
        </authorList>
    </citation>
    <scope>NUCLEOTIDE SEQUENCE [LARGE SCALE GENOMIC DNA]</scope>
    <source>
        <strain evidence="8 9">Bimp</strain>
    </source>
</reference>
<evidence type="ECO:0000256" key="4">
    <source>
        <dbReference type="ARBA" id="ARBA00023136"/>
    </source>
</evidence>
<keyword evidence="4" id="KW-0472">Membrane</keyword>
<comment type="similarity">
    <text evidence="1">Belongs to the EcnA/EcnB lipoprotein family.</text>
</comment>
<keyword evidence="9" id="KW-1185">Reference proteome</keyword>
<dbReference type="Proteomes" id="UP000506160">
    <property type="component" value="Unassembled WGS sequence"/>
</dbReference>
<keyword evidence="3 7" id="KW-0732">Signal</keyword>
<accession>A0AB94IBT8</accession>
<gene>
    <name evidence="8" type="ORF">O970_06340</name>
</gene>
<protein>
    <submittedName>
        <fullName evidence="8">Entericidin A/B family lipoprotein</fullName>
    </submittedName>
</protein>
<dbReference type="PROSITE" id="PS51257">
    <property type="entry name" value="PROKAR_LIPOPROTEIN"/>
    <property type="match status" value="1"/>
</dbReference>